<dbReference type="EMBL" id="QRGR01000007">
    <property type="protein sequence ID" value="RDV15764.1"/>
    <property type="molecule type" value="Genomic_DNA"/>
</dbReference>
<dbReference type="InterPro" id="IPR001647">
    <property type="entry name" value="HTH_TetR"/>
</dbReference>
<dbReference type="GO" id="GO:0003700">
    <property type="term" value="F:DNA-binding transcription factor activity"/>
    <property type="evidence" value="ECO:0007669"/>
    <property type="project" value="TreeGrafter"/>
</dbReference>
<dbReference type="InterPro" id="IPR050109">
    <property type="entry name" value="HTH-type_TetR-like_transc_reg"/>
</dbReference>
<evidence type="ECO:0000256" key="3">
    <source>
        <dbReference type="ARBA" id="ARBA00023125"/>
    </source>
</evidence>
<feature type="DNA-binding region" description="H-T-H motif" evidence="5">
    <location>
        <begin position="24"/>
        <end position="43"/>
    </location>
</feature>
<dbReference type="Pfam" id="PF17932">
    <property type="entry name" value="TetR_C_24"/>
    <property type="match status" value="1"/>
</dbReference>
<dbReference type="Gene3D" id="1.10.10.60">
    <property type="entry name" value="Homeodomain-like"/>
    <property type="match status" value="1"/>
</dbReference>
<dbReference type="OrthoDB" id="9814200at2"/>
<dbReference type="PANTHER" id="PTHR30055">
    <property type="entry name" value="HTH-TYPE TRANSCRIPTIONAL REGULATOR RUTR"/>
    <property type="match status" value="1"/>
</dbReference>
<protein>
    <submittedName>
        <fullName evidence="7">TetR/AcrR family transcriptional regulator</fullName>
    </submittedName>
</protein>
<keyword evidence="1" id="KW-0678">Repressor</keyword>
<proteinExistence type="predicted"/>
<evidence type="ECO:0000313" key="7">
    <source>
        <dbReference type="EMBL" id="RDV15764.1"/>
    </source>
</evidence>
<dbReference type="PROSITE" id="PS50977">
    <property type="entry name" value="HTH_TETR_2"/>
    <property type="match status" value="1"/>
</dbReference>
<sequence>MSRKKQIEQTATALFKSKGFSATSMRDLANALGIEAASIYSHIKSKEEILQRVCFRMADEFFEAIDAAEATGGTATERLQHAIAAHVQVLTNNTEASAVFLHEWRHLSEPFHSQFLSLRDTYEARFRRIIRTGIENGEFTVPDEKFAALTILSGLNWIHTWYKPEGKMTPAEIAGNLSLMLLMGLKTKTDTTLPKSHLTTP</sequence>
<keyword evidence="4" id="KW-0804">Transcription</keyword>
<dbReference type="Gene3D" id="1.10.357.10">
    <property type="entry name" value="Tetracycline Repressor, domain 2"/>
    <property type="match status" value="1"/>
</dbReference>
<dbReference type="PANTHER" id="PTHR30055:SF175">
    <property type="entry name" value="HTH-TYPE TRANSCRIPTIONAL REPRESSOR KSTR2"/>
    <property type="match status" value="1"/>
</dbReference>
<name>A0A3D8LER9_9BACT</name>
<dbReference type="InterPro" id="IPR041490">
    <property type="entry name" value="KstR2_TetR_C"/>
</dbReference>
<dbReference type="PRINTS" id="PR00455">
    <property type="entry name" value="HTHTETR"/>
</dbReference>
<dbReference type="InterPro" id="IPR009057">
    <property type="entry name" value="Homeodomain-like_sf"/>
</dbReference>
<evidence type="ECO:0000256" key="5">
    <source>
        <dbReference type="PROSITE-ProRule" id="PRU00335"/>
    </source>
</evidence>
<keyword evidence="3 5" id="KW-0238">DNA-binding</keyword>
<keyword evidence="2" id="KW-0805">Transcription regulation</keyword>
<organism evidence="7 8">
    <name type="scientific">Pontibacter diazotrophicus</name>
    <dbReference type="NCBI Taxonomy" id="1400979"/>
    <lineage>
        <taxon>Bacteria</taxon>
        <taxon>Pseudomonadati</taxon>
        <taxon>Bacteroidota</taxon>
        <taxon>Cytophagia</taxon>
        <taxon>Cytophagales</taxon>
        <taxon>Hymenobacteraceae</taxon>
        <taxon>Pontibacter</taxon>
    </lineage>
</organism>
<dbReference type="RefSeq" id="WP_115564836.1">
    <property type="nucleotide sequence ID" value="NZ_QRGR01000007.1"/>
</dbReference>
<gene>
    <name evidence="7" type="ORF">DXT99_07080</name>
</gene>
<evidence type="ECO:0000256" key="4">
    <source>
        <dbReference type="ARBA" id="ARBA00023163"/>
    </source>
</evidence>
<dbReference type="GO" id="GO:0000976">
    <property type="term" value="F:transcription cis-regulatory region binding"/>
    <property type="evidence" value="ECO:0007669"/>
    <property type="project" value="TreeGrafter"/>
</dbReference>
<accession>A0A3D8LER9</accession>
<dbReference type="Proteomes" id="UP000256708">
    <property type="component" value="Unassembled WGS sequence"/>
</dbReference>
<dbReference type="SUPFAM" id="SSF48498">
    <property type="entry name" value="Tetracyclin repressor-like, C-terminal domain"/>
    <property type="match status" value="1"/>
</dbReference>
<evidence type="ECO:0000313" key="8">
    <source>
        <dbReference type="Proteomes" id="UP000256708"/>
    </source>
</evidence>
<reference evidence="8" key="1">
    <citation type="submission" date="2018-08" db="EMBL/GenBank/DDBJ databases">
        <authorList>
            <person name="Liu Z.-W."/>
            <person name="Du Z.-J."/>
        </authorList>
    </citation>
    <scope>NUCLEOTIDE SEQUENCE [LARGE SCALE GENOMIC DNA]</scope>
    <source>
        <strain evidence="8">H4X</strain>
    </source>
</reference>
<comment type="caution">
    <text evidence="7">The sequence shown here is derived from an EMBL/GenBank/DDBJ whole genome shotgun (WGS) entry which is preliminary data.</text>
</comment>
<evidence type="ECO:0000259" key="6">
    <source>
        <dbReference type="PROSITE" id="PS50977"/>
    </source>
</evidence>
<dbReference type="InterPro" id="IPR036271">
    <property type="entry name" value="Tet_transcr_reg_TetR-rel_C_sf"/>
</dbReference>
<evidence type="ECO:0000256" key="1">
    <source>
        <dbReference type="ARBA" id="ARBA00022491"/>
    </source>
</evidence>
<keyword evidence="8" id="KW-1185">Reference proteome</keyword>
<dbReference type="Pfam" id="PF00440">
    <property type="entry name" value="TetR_N"/>
    <property type="match status" value="1"/>
</dbReference>
<feature type="domain" description="HTH tetR-type" evidence="6">
    <location>
        <begin position="1"/>
        <end position="61"/>
    </location>
</feature>
<dbReference type="SUPFAM" id="SSF46689">
    <property type="entry name" value="Homeodomain-like"/>
    <property type="match status" value="1"/>
</dbReference>
<evidence type="ECO:0000256" key="2">
    <source>
        <dbReference type="ARBA" id="ARBA00023015"/>
    </source>
</evidence>
<dbReference type="AlphaFoldDB" id="A0A3D8LER9"/>